<dbReference type="Proteomes" id="UP001562065">
    <property type="component" value="Unassembled WGS sequence"/>
</dbReference>
<dbReference type="InterPro" id="IPR016516">
    <property type="entry name" value="UCP07580"/>
</dbReference>
<sequence length="307" mass="35186">MQSQQRQERHQLVIRQPKFDLADSPVHWLPKDEFASHMVNGINLLLPAGELWFCRVYNKALPMVTDPQLRKDVEGFIRQEANHARAHRQAEKWLADNGYDIEPVLDRANWLFGQVLGEDALGYPLLTRAIGTKRWLVLRVGIIAAIEHFTGMLGDWCMNSDGWDIGDPVVADLFRWHLAEEVEHRSVAFELFEHLCKTELGFYVSRQALMAVVFPMFIYLLSDAARDLAGQDPDPKARKIARMSIVRMVFEMERNGRSRDTLPKFSMLVRRTLRWAAPSFHPEPEGDTEQALAYIARSPSAQAGTIH</sequence>
<accession>A0ABV4AGD9</accession>
<dbReference type="EC" id="3.-.-.-" evidence="1"/>
<dbReference type="RefSeq" id="WP_369454053.1">
    <property type="nucleotide sequence ID" value="NZ_JBGCUO010000001.1"/>
</dbReference>
<dbReference type="InterPro" id="IPR009078">
    <property type="entry name" value="Ferritin-like_SF"/>
</dbReference>
<comment type="caution">
    <text evidence="1">The sequence shown here is derived from an EMBL/GenBank/DDBJ whole genome shotgun (WGS) entry which is preliminary data.</text>
</comment>
<evidence type="ECO:0000313" key="2">
    <source>
        <dbReference type="Proteomes" id="UP001562065"/>
    </source>
</evidence>
<reference evidence="1 2" key="1">
    <citation type="submission" date="2024-07" db="EMBL/GenBank/DDBJ databases">
        <authorList>
            <person name="Ren Q."/>
        </authorList>
    </citation>
    <scope>NUCLEOTIDE SEQUENCE [LARGE SCALE GENOMIC DNA]</scope>
    <source>
        <strain evidence="1 2">REN37</strain>
    </source>
</reference>
<proteinExistence type="predicted"/>
<organism evidence="1 2">
    <name type="scientific">Isoalcanivorax beigongshangi</name>
    <dbReference type="NCBI Taxonomy" id="3238810"/>
    <lineage>
        <taxon>Bacteria</taxon>
        <taxon>Pseudomonadati</taxon>
        <taxon>Pseudomonadota</taxon>
        <taxon>Gammaproteobacteria</taxon>
        <taxon>Oceanospirillales</taxon>
        <taxon>Alcanivoracaceae</taxon>
        <taxon>Isoalcanivorax</taxon>
    </lineage>
</organism>
<name>A0ABV4AGD9_9GAMM</name>
<protein>
    <submittedName>
        <fullName evidence="1">Metal-dependent hydrolase</fullName>
        <ecNumber evidence="1">3.-.-.-</ecNumber>
    </submittedName>
</protein>
<keyword evidence="2" id="KW-1185">Reference proteome</keyword>
<dbReference type="EMBL" id="JBGCUO010000001">
    <property type="protein sequence ID" value="MEY1660811.1"/>
    <property type="molecule type" value="Genomic_DNA"/>
</dbReference>
<dbReference type="PIRSF" id="PIRSF007580">
    <property type="entry name" value="UCP07580"/>
    <property type="match status" value="1"/>
</dbReference>
<dbReference type="GO" id="GO:0016787">
    <property type="term" value="F:hydrolase activity"/>
    <property type="evidence" value="ECO:0007669"/>
    <property type="project" value="UniProtKB-KW"/>
</dbReference>
<dbReference type="PANTHER" id="PTHR39456">
    <property type="entry name" value="METAL-DEPENDENT HYDROLASE"/>
    <property type="match status" value="1"/>
</dbReference>
<dbReference type="PANTHER" id="PTHR39456:SF1">
    <property type="entry name" value="METAL-DEPENDENT HYDROLASE"/>
    <property type="match status" value="1"/>
</dbReference>
<dbReference type="SUPFAM" id="SSF47240">
    <property type="entry name" value="Ferritin-like"/>
    <property type="match status" value="1"/>
</dbReference>
<keyword evidence="1" id="KW-0378">Hydrolase</keyword>
<evidence type="ECO:0000313" key="1">
    <source>
        <dbReference type="EMBL" id="MEY1660811.1"/>
    </source>
</evidence>
<dbReference type="Pfam" id="PF10118">
    <property type="entry name" value="Metal_hydrol"/>
    <property type="match status" value="1"/>
</dbReference>
<gene>
    <name evidence="1" type="ORF">AB5I84_01455</name>
</gene>